<feature type="transmembrane region" description="Helical" evidence="6">
    <location>
        <begin position="35"/>
        <end position="57"/>
    </location>
</feature>
<dbReference type="PANTHER" id="PTHR42829">
    <property type="entry name" value="NADH-UBIQUINONE OXIDOREDUCTASE CHAIN 5"/>
    <property type="match status" value="1"/>
</dbReference>
<evidence type="ECO:0000313" key="9">
    <source>
        <dbReference type="Proteomes" id="UP001499993"/>
    </source>
</evidence>
<evidence type="ECO:0000256" key="2">
    <source>
        <dbReference type="ARBA" id="ARBA00022692"/>
    </source>
</evidence>
<feature type="transmembrane region" description="Helical" evidence="6">
    <location>
        <begin position="295"/>
        <end position="317"/>
    </location>
</feature>
<organism evidence="8 9">
    <name type="scientific">Streptomonospora halophila</name>
    <dbReference type="NCBI Taxonomy" id="427369"/>
    <lineage>
        <taxon>Bacteria</taxon>
        <taxon>Bacillati</taxon>
        <taxon>Actinomycetota</taxon>
        <taxon>Actinomycetes</taxon>
        <taxon>Streptosporangiales</taxon>
        <taxon>Nocardiopsidaceae</taxon>
        <taxon>Streptomonospora</taxon>
    </lineage>
</organism>
<dbReference type="InterPro" id="IPR003945">
    <property type="entry name" value="NU5C-like"/>
</dbReference>
<feature type="transmembrane region" description="Helical" evidence="6">
    <location>
        <begin position="323"/>
        <end position="342"/>
    </location>
</feature>
<dbReference type="EMBL" id="BAABIK010000012">
    <property type="protein sequence ID" value="GAA4941725.1"/>
    <property type="molecule type" value="Genomic_DNA"/>
</dbReference>
<dbReference type="PRINTS" id="PR01434">
    <property type="entry name" value="NADHDHGNASE5"/>
</dbReference>
<accession>A0ABP9GGN5</accession>
<keyword evidence="3 6" id="KW-1133">Transmembrane helix</keyword>
<proteinExistence type="predicted"/>
<protein>
    <recommendedName>
        <fullName evidence="7">NADH:quinone oxidoreductase/Mrp antiporter transmembrane domain-containing protein</fullName>
    </recommendedName>
</protein>
<evidence type="ECO:0000313" key="8">
    <source>
        <dbReference type="EMBL" id="GAA4941725.1"/>
    </source>
</evidence>
<feature type="transmembrane region" description="Helical" evidence="6">
    <location>
        <begin position="239"/>
        <end position="257"/>
    </location>
</feature>
<keyword evidence="9" id="KW-1185">Reference proteome</keyword>
<evidence type="ECO:0000256" key="6">
    <source>
        <dbReference type="SAM" id="Phobius"/>
    </source>
</evidence>
<keyword evidence="2 5" id="KW-0812">Transmembrane</keyword>
<dbReference type="Proteomes" id="UP001499993">
    <property type="component" value="Unassembled WGS sequence"/>
</dbReference>
<gene>
    <name evidence="8" type="ORF">GCM10023224_24810</name>
</gene>
<sequence>MSAAIAADAALWALVGLPALAGAVLLLGGRAAERAAAPAAVAASAALAVLAVLAVVHRPAVTAPGLPGIGFGLAVDGLAAVGVCTLVAVLSAVALFSAGEREGEGGRSRYYGLLLVFAAAMLAAVTATDLLTLLMAWEVMGATSYGLIAFHWRDPRTGSSAAVSFLTTRTADLGMYAAAGAALAAGAGGLDLAALDRLSAPWDHVAAGGLLLAALGKSAQLPFSFWLSRAMDGPGPVSALLHSATMVAAGGYLLLRVEPALAAAGWPAAAAAWIGVLTALAMGAVACFQRDLKQLLAASTSAQLGFVVLAAGVGGVTGGAAQFAAHAAVKSLLFLAAGAWLVRLGTKDLEGLRGAARRHPAVGVCFTAGALALGGTPPLSVWAAKDLVLAAAHPPGLHAAGLAASALAAAYAGVALAAVWARPRSGAEAGGTGTGAGAAARGGAGAGHRLAELLPLAALAAAAAALGVLALPSVEHWWSVLLGRPGAPVPGPGSMAASALIAVAALSAAAWAVARWGLPAASRGRWAAGPGDWLGLERAARILVAAPVLAAARGLAAFDDRVLDRAVTSAAAGVPRLARVVGGRVEPAVDAVVAAAAAGARRLGALARRPQTGLVHQYYAQAVTVLAAAALVFALASAVV</sequence>
<comment type="caution">
    <text evidence="8">The sequence shown here is derived from an EMBL/GenBank/DDBJ whole genome shotgun (WGS) entry which is preliminary data.</text>
</comment>
<dbReference type="PANTHER" id="PTHR42829:SF2">
    <property type="entry name" value="NADH-UBIQUINONE OXIDOREDUCTASE CHAIN 5"/>
    <property type="match status" value="1"/>
</dbReference>
<feature type="transmembrane region" description="Helical" evidence="6">
    <location>
        <begin position="134"/>
        <end position="152"/>
    </location>
</feature>
<feature type="transmembrane region" description="Helical" evidence="6">
    <location>
        <begin position="494"/>
        <end position="514"/>
    </location>
</feature>
<feature type="transmembrane region" description="Helical" evidence="6">
    <location>
        <begin position="396"/>
        <end position="421"/>
    </location>
</feature>
<feature type="transmembrane region" description="Helical" evidence="6">
    <location>
        <begin position="263"/>
        <end position="288"/>
    </location>
</feature>
<evidence type="ECO:0000256" key="3">
    <source>
        <dbReference type="ARBA" id="ARBA00022989"/>
    </source>
</evidence>
<feature type="transmembrane region" description="Helical" evidence="6">
    <location>
        <begin position="6"/>
        <end position="28"/>
    </location>
</feature>
<dbReference type="InterPro" id="IPR001750">
    <property type="entry name" value="ND/Mrp_TM"/>
</dbReference>
<feature type="domain" description="NADH:quinone oxidoreductase/Mrp antiporter transmembrane" evidence="7">
    <location>
        <begin position="127"/>
        <end position="392"/>
    </location>
</feature>
<evidence type="ECO:0000256" key="1">
    <source>
        <dbReference type="ARBA" id="ARBA00004127"/>
    </source>
</evidence>
<reference evidence="9" key="1">
    <citation type="journal article" date="2019" name="Int. J. Syst. Evol. Microbiol.">
        <title>The Global Catalogue of Microorganisms (GCM) 10K type strain sequencing project: providing services to taxonomists for standard genome sequencing and annotation.</title>
        <authorList>
            <consortium name="The Broad Institute Genomics Platform"/>
            <consortium name="The Broad Institute Genome Sequencing Center for Infectious Disease"/>
            <person name="Wu L."/>
            <person name="Ma J."/>
        </authorList>
    </citation>
    <scope>NUCLEOTIDE SEQUENCE [LARGE SCALE GENOMIC DNA]</scope>
    <source>
        <strain evidence="9">JCM 18123</strain>
    </source>
</reference>
<feature type="transmembrane region" description="Helical" evidence="6">
    <location>
        <begin position="362"/>
        <end position="384"/>
    </location>
</feature>
<feature type="transmembrane region" description="Helical" evidence="6">
    <location>
        <begin position="205"/>
        <end position="227"/>
    </location>
</feature>
<dbReference type="Pfam" id="PF00361">
    <property type="entry name" value="Proton_antipo_M"/>
    <property type="match status" value="1"/>
</dbReference>
<evidence type="ECO:0000256" key="5">
    <source>
        <dbReference type="RuleBase" id="RU000320"/>
    </source>
</evidence>
<feature type="transmembrane region" description="Helical" evidence="6">
    <location>
        <begin position="77"/>
        <end position="98"/>
    </location>
</feature>
<keyword evidence="4 6" id="KW-0472">Membrane</keyword>
<comment type="subcellular location">
    <subcellularLocation>
        <location evidence="1">Endomembrane system</location>
        <topology evidence="1">Multi-pass membrane protein</topology>
    </subcellularLocation>
    <subcellularLocation>
        <location evidence="5">Membrane</location>
        <topology evidence="5">Multi-pass membrane protein</topology>
    </subcellularLocation>
</comment>
<feature type="transmembrane region" description="Helical" evidence="6">
    <location>
        <begin position="110"/>
        <end position="128"/>
    </location>
</feature>
<dbReference type="Gene3D" id="1.20.5.2700">
    <property type="match status" value="1"/>
</dbReference>
<dbReference type="RefSeq" id="WP_345556697.1">
    <property type="nucleotide sequence ID" value="NZ_BAABIK010000012.1"/>
</dbReference>
<feature type="transmembrane region" description="Helical" evidence="6">
    <location>
        <begin position="173"/>
        <end position="193"/>
    </location>
</feature>
<evidence type="ECO:0000259" key="7">
    <source>
        <dbReference type="Pfam" id="PF00361"/>
    </source>
</evidence>
<evidence type="ECO:0000256" key="4">
    <source>
        <dbReference type="ARBA" id="ARBA00023136"/>
    </source>
</evidence>
<feature type="transmembrane region" description="Helical" evidence="6">
    <location>
        <begin position="453"/>
        <end position="474"/>
    </location>
</feature>
<name>A0ABP9GGN5_9ACTN</name>
<feature type="transmembrane region" description="Helical" evidence="6">
    <location>
        <begin position="618"/>
        <end position="639"/>
    </location>
</feature>